<dbReference type="SUPFAM" id="SSF54001">
    <property type="entry name" value="Cysteine proteinases"/>
    <property type="match status" value="1"/>
</dbReference>
<comment type="similarity">
    <text evidence="1">Belongs to the peptidase C40 family.</text>
</comment>
<keyword evidence="3 5" id="KW-0378">Hydrolase</keyword>
<reference evidence="5 6" key="1">
    <citation type="submission" date="2015-12" db="EMBL/GenBank/DDBJ databases">
        <title>Genome sequence of Aneurinibacillus soli.</title>
        <authorList>
            <person name="Lee J.S."/>
            <person name="Lee K.C."/>
            <person name="Kim K.K."/>
            <person name="Lee B.W."/>
        </authorList>
    </citation>
    <scope>NUCLEOTIDE SEQUENCE [LARGE SCALE GENOMIC DNA]</scope>
    <source>
        <strain evidence="5 6">CB4</strain>
    </source>
</reference>
<gene>
    <name evidence="5" type="primary">ykfC</name>
    <name evidence="5" type="ORF">CB4_00790</name>
</gene>
<evidence type="ECO:0000256" key="1">
    <source>
        <dbReference type="ARBA" id="ARBA00007074"/>
    </source>
</evidence>
<dbReference type="GO" id="GO:0006508">
    <property type="term" value="P:proteolysis"/>
    <property type="evidence" value="ECO:0007669"/>
    <property type="project" value="UniProtKB-KW"/>
</dbReference>
<dbReference type="Pfam" id="PF00877">
    <property type="entry name" value="NLPC_P60"/>
    <property type="match status" value="1"/>
</dbReference>
<evidence type="ECO:0000256" key="2">
    <source>
        <dbReference type="ARBA" id="ARBA00022670"/>
    </source>
</evidence>
<dbReference type="EC" id="3.4.-.-" evidence="5"/>
<evidence type="ECO:0000313" key="6">
    <source>
        <dbReference type="Proteomes" id="UP000217696"/>
    </source>
</evidence>
<dbReference type="PANTHER" id="PTHR47053:SF1">
    <property type="entry name" value="MUREIN DD-ENDOPEPTIDASE MEPH-RELATED"/>
    <property type="match status" value="1"/>
</dbReference>
<dbReference type="Proteomes" id="UP000217696">
    <property type="component" value="Chromosome"/>
</dbReference>
<keyword evidence="4" id="KW-0788">Thiol protease</keyword>
<dbReference type="GO" id="GO:0008234">
    <property type="term" value="F:cysteine-type peptidase activity"/>
    <property type="evidence" value="ECO:0007669"/>
    <property type="project" value="UniProtKB-KW"/>
</dbReference>
<dbReference type="EMBL" id="AP017312">
    <property type="protein sequence ID" value="BAU26648.1"/>
    <property type="molecule type" value="Genomic_DNA"/>
</dbReference>
<evidence type="ECO:0000313" key="5">
    <source>
        <dbReference type="EMBL" id="BAU26648.1"/>
    </source>
</evidence>
<proteinExistence type="inferred from homology"/>
<dbReference type="PANTHER" id="PTHR47053">
    <property type="entry name" value="MUREIN DD-ENDOPEPTIDASE MEPH-RELATED"/>
    <property type="match status" value="1"/>
</dbReference>
<evidence type="ECO:0000256" key="3">
    <source>
        <dbReference type="ARBA" id="ARBA00022801"/>
    </source>
</evidence>
<protein>
    <submittedName>
        <fullName evidence="5">Gamma-D-glutamyl-L-lysine endopeptidase</fullName>
        <ecNumber evidence="5">3.4.-.-</ecNumber>
    </submittedName>
</protein>
<dbReference type="InterPro" id="IPR051202">
    <property type="entry name" value="Peptidase_C40"/>
</dbReference>
<dbReference type="InterPro" id="IPR038765">
    <property type="entry name" value="Papain-like_cys_pep_sf"/>
</dbReference>
<sequence length="177" mass="19249">MKKRWASIVLTGMVAVSAFAGTVSTASTASAASISVTAQKGSAVNIANEQKVINNIIQTGKNLIGQARYNHTYNAPYTMDCSGFTYYIFKKNGIDLKTRDDDKQVSYGKYVPKSQIKPGDLIFYNANKPSKDVTHVGVYIGDGKVLHMANSTSNVTISKLSGSWHTANYLTARRVIE</sequence>
<name>A0A0U4WCU3_9BACL</name>
<dbReference type="RefSeq" id="WP_157737776.1">
    <property type="nucleotide sequence ID" value="NZ_AP017312.1"/>
</dbReference>
<dbReference type="AlphaFoldDB" id="A0A0U4WCU3"/>
<organism evidence="5 6">
    <name type="scientific">Aneurinibacillus soli</name>
    <dbReference type="NCBI Taxonomy" id="1500254"/>
    <lineage>
        <taxon>Bacteria</taxon>
        <taxon>Bacillati</taxon>
        <taxon>Bacillota</taxon>
        <taxon>Bacilli</taxon>
        <taxon>Bacillales</taxon>
        <taxon>Paenibacillaceae</taxon>
        <taxon>Aneurinibacillus group</taxon>
        <taxon>Aneurinibacillus</taxon>
    </lineage>
</organism>
<evidence type="ECO:0000256" key="4">
    <source>
        <dbReference type="ARBA" id="ARBA00022807"/>
    </source>
</evidence>
<dbReference type="Gene3D" id="3.90.1720.10">
    <property type="entry name" value="endopeptidase domain like (from Nostoc punctiforme)"/>
    <property type="match status" value="1"/>
</dbReference>
<accession>A0A0U4WCU3</accession>
<dbReference type="InterPro" id="IPR000064">
    <property type="entry name" value="NLP_P60_dom"/>
</dbReference>
<dbReference type="KEGG" id="asoc:CB4_00790"/>
<keyword evidence="6" id="KW-1185">Reference proteome</keyword>
<dbReference type="PROSITE" id="PS51935">
    <property type="entry name" value="NLPC_P60"/>
    <property type="match status" value="1"/>
</dbReference>
<keyword evidence="2" id="KW-0645">Protease</keyword>